<feature type="non-terminal residue" evidence="9">
    <location>
        <position position="1"/>
    </location>
</feature>
<feature type="non-terminal residue" evidence="9">
    <location>
        <position position="239"/>
    </location>
</feature>
<evidence type="ECO:0000256" key="6">
    <source>
        <dbReference type="ARBA" id="ARBA00022842"/>
    </source>
</evidence>
<dbReference type="GO" id="GO:0007165">
    <property type="term" value="P:signal transduction"/>
    <property type="evidence" value="ECO:0007669"/>
    <property type="project" value="TreeGrafter"/>
</dbReference>
<comment type="pathway">
    <text evidence="8">Polyol metabolism; myo-inositol biosynthesis; myo-inositol from D-glucose 6-phosphate: step 2/2.</text>
</comment>
<protein>
    <recommendedName>
        <fullName evidence="8">Inositol-1-monophosphatase</fullName>
        <ecNumber evidence="8">3.1.3.25</ecNumber>
    </recommendedName>
</protein>
<organism evidence="9 10">
    <name type="scientific">Piptocephalis cylindrospora</name>
    <dbReference type="NCBI Taxonomy" id="1907219"/>
    <lineage>
        <taxon>Eukaryota</taxon>
        <taxon>Fungi</taxon>
        <taxon>Fungi incertae sedis</taxon>
        <taxon>Zoopagomycota</taxon>
        <taxon>Zoopagomycotina</taxon>
        <taxon>Zoopagomycetes</taxon>
        <taxon>Zoopagales</taxon>
        <taxon>Piptocephalidaceae</taxon>
        <taxon>Piptocephalis</taxon>
    </lineage>
</organism>
<name>A0A4P9Y1S1_9FUNG</name>
<reference evidence="10" key="1">
    <citation type="journal article" date="2018" name="Nat. Microbiol.">
        <title>Leveraging single-cell genomics to expand the fungal tree of life.</title>
        <authorList>
            <person name="Ahrendt S.R."/>
            <person name="Quandt C.A."/>
            <person name="Ciobanu D."/>
            <person name="Clum A."/>
            <person name="Salamov A."/>
            <person name="Andreopoulos B."/>
            <person name="Cheng J.F."/>
            <person name="Woyke T."/>
            <person name="Pelin A."/>
            <person name="Henrissat B."/>
            <person name="Reynolds N.K."/>
            <person name="Benny G.L."/>
            <person name="Smith M.E."/>
            <person name="James T.Y."/>
            <person name="Grigoriev I.V."/>
        </authorList>
    </citation>
    <scope>NUCLEOTIDE SEQUENCE [LARGE SCALE GENOMIC DNA]</scope>
</reference>
<dbReference type="GO" id="GO:0006021">
    <property type="term" value="P:inositol biosynthetic process"/>
    <property type="evidence" value="ECO:0007669"/>
    <property type="project" value="UniProtKB-UniPathway"/>
</dbReference>
<dbReference type="InterPro" id="IPR033942">
    <property type="entry name" value="IMPase"/>
</dbReference>
<dbReference type="EC" id="3.1.3.25" evidence="8"/>
<evidence type="ECO:0000256" key="2">
    <source>
        <dbReference type="ARBA" id="ARBA00001946"/>
    </source>
</evidence>
<dbReference type="PANTHER" id="PTHR20854:SF4">
    <property type="entry name" value="INOSITOL-1-MONOPHOSPHATASE-RELATED"/>
    <property type="match status" value="1"/>
</dbReference>
<evidence type="ECO:0000313" key="9">
    <source>
        <dbReference type="EMBL" id="RKP12693.1"/>
    </source>
</evidence>
<dbReference type="EMBL" id="KZ988238">
    <property type="protein sequence ID" value="RKP12693.1"/>
    <property type="molecule type" value="Genomic_DNA"/>
</dbReference>
<feature type="binding site" evidence="7">
    <location>
        <position position="88"/>
    </location>
    <ligand>
        <name>Mg(2+)</name>
        <dbReference type="ChEBI" id="CHEBI:18420"/>
        <label>1</label>
        <note>catalytic</note>
    </ligand>
</feature>
<dbReference type="Gene3D" id="3.30.540.10">
    <property type="entry name" value="Fructose-1,6-Bisphosphatase, subunit A, domain 1"/>
    <property type="match status" value="1"/>
</dbReference>
<keyword evidence="6 7" id="KW-0460">Magnesium</keyword>
<sequence length="239" mass="24978">ELSDILPVAVALAKEAGGIILQAYTDGKSAETKEGNSTDLVTETDQAVEKLVFGRLRFAFPEHGFIGEESVAAGEKAILTDSPTWIVDPIDGTTNFVHGYPFVCISIGLVDAHKPVLGVVYNPILDELYTAIVGKGALLNGQSLPLRSLSHIPKLSEALVATEFGSDRSDVPLSVKTQGMHALTAATAGAAHGIRATGSAALNLSMVARGSCDAYWECGVHVWDVAAGIVILQEAGGRV</sequence>
<comment type="similarity">
    <text evidence="3 8">Belongs to the inositol monophosphatase superfamily.</text>
</comment>
<dbReference type="GO" id="GO:0046854">
    <property type="term" value="P:phosphatidylinositol phosphate biosynthetic process"/>
    <property type="evidence" value="ECO:0007669"/>
    <property type="project" value="InterPro"/>
</dbReference>
<dbReference type="PROSITE" id="PS00629">
    <property type="entry name" value="IMP_1"/>
    <property type="match status" value="1"/>
</dbReference>
<keyword evidence="10" id="KW-1185">Reference proteome</keyword>
<comment type="catalytic activity">
    <reaction evidence="1 8">
        <text>a myo-inositol phosphate + H2O = myo-inositol + phosphate</text>
        <dbReference type="Rhea" id="RHEA:24056"/>
        <dbReference type="ChEBI" id="CHEBI:15377"/>
        <dbReference type="ChEBI" id="CHEBI:17268"/>
        <dbReference type="ChEBI" id="CHEBI:43474"/>
        <dbReference type="ChEBI" id="CHEBI:84139"/>
        <dbReference type="EC" id="3.1.3.25"/>
    </reaction>
</comment>
<accession>A0A4P9Y1S1</accession>
<dbReference type="PANTHER" id="PTHR20854">
    <property type="entry name" value="INOSITOL MONOPHOSPHATASE"/>
    <property type="match status" value="1"/>
</dbReference>
<dbReference type="InterPro" id="IPR000760">
    <property type="entry name" value="Inositol_monophosphatase-like"/>
</dbReference>
<dbReference type="PROSITE" id="PS00630">
    <property type="entry name" value="IMP_2"/>
    <property type="match status" value="1"/>
</dbReference>
<dbReference type="GO" id="GO:0008934">
    <property type="term" value="F:inositol monophosphate 1-phosphatase activity"/>
    <property type="evidence" value="ECO:0007669"/>
    <property type="project" value="InterPro"/>
</dbReference>
<evidence type="ECO:0000256" key="7">
    <source>
        <dbReference type="PIRSR" id="PIRSR600760-2"/>
    </source>
</evidence>
<dbReference type="AlphaFoldDB" id="A0A4P9Y1S1"/>
<dbReference type="Gene3D" id="3.40.190.80">
    <property type="match status" value="1"/>
</dbReference>
<feature type="binding site" evidence="7">
    <location>
        <position position="90"/>
    </location>
    <ligand>
        <name>Mg(2+)</name>
        <dbReference type="ChEBI" id="CHEBI:18420"/>
        <label>2</label>
    </ligand>
</feature>
<dbReference type="SUPFAM" id="SSF56655">
    <property type="entry name" value="Carbohydrate phosphatase"/>
    <property type="match status" value="1"/>
</dbReference>
<dbReference type="Proteomes" id="UP000267251">
    <property type="component" value="Unassembled WGS sequence"/>
</dbReference>
<dbReference type="Pfam" id="PF00459">
    <property type="entry name" value="Inositol_P"/>
    <property type="match status" value="1"/>
</dbReference>
<evidence type="ECO:0000256" key="8">
    <source>
        <dbReference type="RuleBase" id="RU364068"/>
    </source>
</evidence>
<evidence type="ECO:0000256" key="4">
    <source>
        <dbReference type="ARBA" id="ARBA00022723"/>
    </source>
</evidence>
<gene>
    <name evidence="9" type="ORF">BJ684DRAFT_405</name>
</gene>
<evidence type="ECO:0000256" key="5">
    <source>
        <dbReference type="ARBA" id="ARBA00022801"/>
    </source>
</evidence>
<evidence type="ECO:0000256" key="3">
    <source>
        <dbReference type="ARBA" id="ARBA00009759"/>
    </source>
</evidence>
<dbReference type="PRINTS" id="PR00377">
    <property type="entry name" value="IMPHPHTASES"/>
</dbReference>
<keyword evidence="4 7" id="KW-0479">Metal-binding</keyword>
<dbReference type="FunFam" id="3.30.540.10:FF:000004">
    <property type="entry name" value="Inositol-1-monophosphatase"/>
    <property type="match status" value="1"/>
</dbReference>
<dbReference type="InterPro" id="IPR020583">
    <property type="entry name" value="Inositol_monoP_metal-BS"/>
</dbReference>
<dbReference type="OrthoDB" id="10254945at2759"/>
<evidence type="ECO:0000313" key="10">
    <source>
        <dbReference type="Proteomes" id="UP000267251"/>
    </source>
</evidence>
<feature type="binding site" evidence="7">
    <location>
        <position position="224"/>
    </location>
    <ligand>
        <name>Mg(2+)</name>
        <dbReference type="ChEBI" id="CHEBI:18420"/>
        <label>1</label>
        <note>catalytic</note>
    </ligand>
</feature>
<proteinExistence type="inferred from homology"/>
<dbReference type="GO" id="GO:0046872">
    <property type="term" value="F:metal ion binding"/>
    <property type="evidence" value="ECO:0007669"/>
    <property type="project" value="UniProtKB-KW"/>
</dbReference>
<evidence type="ECO:0000256" key="1">
    <source>
        <dbReference type="ARBA" id="ARBA00001033"/>
    </source>
</evidence>
<dbReference type="CDD" id="cd01639">
    <property type="entry name" value="IMPase"/>
    <property type="match status" value="1"/>
</dbReference>
<feature type="binding site" evidence="7">
    <location>
        <position position="68"/>
    </location>
    <ligand>
        <name>Mg(2+)</name>
        <dbReference type="ChEBI" id="CHEBI:18420"/>
        <label>1</label>
        <note>catalytic</note>
    </ligand>
</feature>
<feature type="binding site" evidence="7">
    <location>
        <position position="91"/>
    </location>
    <ligand>
        <name>Mg(2+)</name>
        <dbReference type="ChEBI" id="CHEBI:18420"/>
        <label>1</label>
        <note>catalytic</note>
    </ligand>
</feature>
<dbReference type="UniPathway" id="UPA00823">
    <property type="reaction ID" value="UER00788"/>
</dbReference>
<dbReference type="InterPro" id="IPR020550">
    <property type="entry name" value="Inositol_monophosphatase_CS"/>
</dbReference>
<comment type="cofactor">
    <cofactor evidence="2 7 8">
        <name>Mg(2+)</name>
        <dbReference type="ChEBI" id="CHEBI:18420"/>
    </cofactor>
</comment>
<keyword evidence="5 8" id="KW-0378">Hydrolase</keyword>